<comment type="caution">
    <text evidence="5">The sequence shown here is derived from an EMBL/GenBank/DDBJ whole genome shotgun (WGS) entry which is preliminary data.</text>
</comment>
<gene>
    <name evidence="5" type="ORF">HYH03_011708</name>
</gene>
<feature type="domain" description="Exostosin GT47" evidence="4">
    <location>
        <begin position="52"/>
        <end position="372"/>
    </location>
</feature>
<organism evidence="5 6">
    <name type="scientific">Edaphochlamys debaryana</name>
    <dbReference type="NCBI Taxonomy" id="47281"/>
    <lineage>
        <taxon>Eukaryota</taxon>
        <taxon>Viridiplantae</taxon>
        <taxon>Chlorophyta</taxon>
        <taxon>core chlorophytes</taxon>
        <taxon>Chlorophyceae</taxon>
        <taxon>CS clade</taxon>
        <taxon>Chlamydomonadales</taxon>
        <taxon>Chlamydomonadales incertae sedis</taxon>
        <taxon>Edaphochlamys</taxon>
    </lineage>
</organism>
<dbReference type="PANTHER" id="PTHR11062">
    <property type="entry name" value="EXOSTOSIN HEPARAN SULFATE GLYCOSYLTRANSFERASE -RELATED"/>
    <property type="match status" value="1"/>
</dbReference>
<evidence type="ECO:0000313" key="6">
    <source>
        <dbReference type="Proteomes" id="UP000612055"/>
    </source>
</evidence>
<feature type="non-terminal residue" evidence="5">
    <location>
        <position position="1"/>
    </location>
</feature>
<dbReference type="GO" id="GO:0016757">
    <property type="term" value="F:glycosyltransferase activity"/>
    <property type="evidence" value="ECO:0007669"/>
    <property type="project" value="InterPro"/>
</dbReference>
<comment type="subcellular location">
    <subcellularLocation>
        <location evidence="1">Golgi apparatus membrane</location>
        <topology evidence="1">Single-pass type II membrane protein</topology>
    </subcellularLocation>
</comment>
<comment type="similarity">
    <text evidence="2">Belongs to the glycosyltransferase 47 family.</text>
</comment>
<reference evidence="5" key="1">
    <citation type="journal article" date="2020" name="bioRxiv">
        <title>Comparative genomics of Chlamydomonas.</title>
        <authorList>
            <person name="Craig R.J."/>
            <person name="Hasan A.R."/>
            <person name="Ness R.W."/>
            <person name="Keightley P.D."/>
        </authorList>
    </citation>
    <scope>NUCLEOTIDE SEQUENCE</scope>
    <source>
        <strain evidence="5">CCAP 11/70</strain>
    </source>
</reference>
<proteinExistence type="inferred from homology"/>
<dbReference type="GO" id="GO:0000139">
    <property type="term" value="C:Golgi membrane"/>
    <property type="evidence" value="ECO:0007669"/>
    <property type="project" value="UniProtKB-SubCell"/>
</dbReference>
<keyword evidence="6" id="KW-1185">Reference proteome</keyword>
<dbReference type="PANTHER" id="PTHR11062:SF376">
    <property type="entry name" value="EXOSTOSIN FAMILY PROTEIN"/>
    <property type="match status" value="1"/>
</dbReference>
<keyword evidence="3" id="KW-0333">Golgi apparatus</keyword>
<dbReference type="Proteomes" id="UP000612055">
    <property type="component" value="Unassembled WGS sequence"/>
</dbReference>
<dbReference type="EMBL" id="JAEHOE010000069">
    <property type="protein sequence ID" value="KAG2489756.1"/>
    <property type="molecule type" value="Genomic_DNA"/>
</dbReference>
<dbReference type="AlphaFoldDB" id="A0A835XWQ7"/>
<evidence type="ECO:0000256" key="3">
    <source>
        <dbReference type="ARBA" id="ARBA00023034"/>
    </source>
</evidence>
<protein>
    <recommendedName>
        <fullName evidence="4">Exostosin GT47 domain-containing protein</fullName>
    </recommendedName>
</protein>
<evidence type="ECO:0000256" key="2">
    <source>
        <dbReference type="ARBA" id="ARBA00010271"/>
    </source>
</evidence>
<dbReference type="Pfam" id="PF03016">
    <property type="entry name" value="Exostosin_GT47"/>
    <property type="match status" value="1"/>
</dbReference>
<evidence type="ECO:0000256" key="1">
    <source>
        <dbReference type="ARBA" id="ARBA00004323"/>
    </source>
</evidence>
<sequence>DEIAGLCPNECGGRGKCHHGFCHCEPPFWGLGCARERAWALRPGAVPIPNRAKLRIYVYDLPSHISFPLGLDDNVPDTGIDTYASHQIFLDMLLQDPEVRTENPLEANLFFVPARAYQYTSNINSPNNQIQHALDYVRMTYPYYNASGGRDHFVWATGDRGVCYVSRKLSQVIFVTLFGLHASVRPGSPRTFLDPKPSAHPDWGCFHPGKDVTPAPYNDNSPFAIKARSLYAEIAAAQGAAPERDVLFFFAGDVRFNEPSYSGGARQALARHLKKLLKSPNASGNNSDILFYDGYVDDYVSLQQDSKFCLAPHGGGFGIRLTEAMLFGCIPVIIQDTVYQPYQADGILPYHKFSVRLGLADIPNIVPILRSIPIERQNKMRMEMVEYHRAFLWDPSLGGQAYNYTIRALEQRVNGVVGRLWALDGPGLQNRRKRRGGARRALRRGSS</sequence>
<evidence type="ECO:0000259" key="4">
    <source>
        <dbReference type="Pfam" id="PF03016"/>
    </source>
</evidence>
<dbReference type="OrthoDB" id="1924787at2759"/>
<dbReference type="InterPro" id="IPR040911">
    <property type="entry name" value="Exostosin_GT47"/>
</dbReference>
<name>A0A835XWQ7_9CHLO</name>
<dbReference type="InterPro" id="IPR004263">
    <property type="entry name" value="Exostosin"/>
</dbReference>
<evidence type="ECO:0000313" key="5">
    <source>
        <dbReference type="EMBL" id="KAG2489756.1"/>
    </source>
</evidence>
<accession>A0A835XWQ7</accession>